<evidence type="ECO:0000313" key="3">
    <source>
        <dbReference type="Proteomes" id="UP000249091"/>
    </source>
</evidence>
<dbReference type="Proteomes" id="UP000249091">
    <property type="component" value="Chromosome 1"/>
</dbReference>
<proteinExistence type="predicted"/>
<evidence type="ECO:0000256" key="1">
    <source>
        <dbReference type="SAM" id="Phobius"/>
    </source>
</evidence>
<dbReference type="RefSeq" id="WP_072702934.1">
    <property type="nucleotide sequence ID" value="NZ_JAFBBL010000001.1"/>
</dbReference>
<organism evidence="2 3">
    <name type="scientific">Rhodococcus coprophilus</name>
    <dbReference type="NCBI Taxonomy" id="38310"/>
    <lineage>
        <taxon>Bacteria</taxon>
        <taxon>Bacillati</taxon>
        <taxon>Actinomycetota</taxon>
        <taxon>Actinomycetes</taxon>
        <taxon>Mycobacteriales</taxon>
        <taxon>Nocardiaceae</taxon>
        <taxon>Rhodococcus</taxon>
    </lineage>
</organism>
<sequence length="147" mass="16913">MYHRRTGYAVAFVTTAYLIVFSLWLNLFYPKSEPGTVGFQIMFLVCLYGTVLGLAMIFSDRASKVQRKIEREGFEGWATVRSARPVRKTRSGQLTELDLDLMVPGSEPYHGKVFYEVSRKHLPRYTPGQVVTIFVDPDDRDRILLFP</sequence>
<keyword evidence="1" id="KW-1133">Transmembrane helix</keyword>
<keyword evidence="1" id="KW-0812">Transmembrane</keyword>
<dbReference type="AlphaFoldDB" id="A0A2X4ULJ4"/>
<accession>A0A2X4ULJ4</accession>
<dbReference type="KEGG" id="rcr:NCTC10994_03335"/>
<feature type="transmembrane region" description="Helical" evidence="1">
    <location>
        <begin position="37"/>
        <end position="58"/>
    </location>
</feature>
<keyword evidence="3" id="KW-1185">Reference proteome</keyword>
<dbReference type="EMBL" id="LS483468">
    <property type="protein sequence ID" value="SQI36448.1"/>
    <property type="molecule type" value="Genomic_DNA"/>
</dbReference>
<dbReference type="STRING" id="1219011.GCA_001895045_03397"/>
<evidence type="ECO:0000313" key="2">
    <source>
        <dbReference type="EMBL" id="SQI36448.1"/>
    </source>
</evidence>
<keyword evidence="1" id="KW-0472">Membrane</keyword>
<reference evidence="2 3" key="1">
    <citation type="submission" date="2018-06" db="EMBL/GenBank/DDBJ databases">
        <authorList>
            <consortium name="Pathogen Informatics"/>
            <person name="Doyle S."/>
        </authorList>
    </citation>
    <scope>NUCLEOTIDE SEQUENCE [LARGE SCALE GENOMIC DNA]</scope>
    <source>
        <strain evidence="2 3">NCTC10994</strain>
    </source>
</reference>
<evidence type="ECO:0008006" key="4">
    <source>
        <dbReference type="Google" id="ProtNLM"/>
    </source>
</evidence>
<gene>
    <name evidence="2" type="ORF">NCTC10994_03335</name>
</gene>
<name>A0A2X4ULJ4_9NOCA</name>
<protein>
    <recommendedName>
        <fullName evidence="4">DUF3592 domain-containing protein</fullName>
    </recommendedName>
</protein>
<feature type="transmembrane region" description="Helical" evidence="1">
    <location>
        <begin position="7"/>
        <end position="25"/>
    </location>
</feature>